<evidence type="ECO:0000313" key="3">
    <source>
        <dbReference type="Proteomes" id="UP000192727"/>
    </source>
</evidence>
<keyword evidence="1" id="KW-0238">DNA-binding</keyword>
<dbReference type="SUPFAM" id="SSF46689">
    <property type="entry name" value="Homeodomain-like"/>
    <property type="match status" value="1"/>
</dbReference>
<dbReference type="InterPro" id="IPR036271">
    <property type="entry name" value="Tet_transcr_reg_TetR-rel_C_sf"/>
</dbReference>
<gene>
    <name evidence="2" type="ORF">B7C51_06045</name>
</gene>
<dbReference type="Proteomes" id="UP000192727">
    <property type="component" value="Chromosome"/>
</dbReference>
<dbReference type="GO" id="GO:0003677">
    <property type="term" value="F:DNA binding"/>
    <property type="evidence" value="ECO:0007669"/>
    <property type="project" value="UniProtKB-UniRule"/>
</dbReference>
<protein>
    <submittedName>
        <fullName evidence="2">TetR family transcriptional regulator</fullName>
    </submittedName>
</protein>
<dbReference type="PROSITE" id="PS50977">
    <property type="entry name" value="HTH_TETR_2"/>
    <property type="match status" value="1"/>
</dbReference>
<dbReference type="PRINTS" id="PR00455">
    <property type="entry name" value="HTHTETR"/>
</dbReference>
<dbReference type="InterPro" id="IPR041603">
    <property type="entry name" value="YvdT_C"/>
</dbReference>
<dbReference type="AlphaFoldDB" id="A0A1V0UR77"/>
<name>A0A1V0UR77_9BACL</name>
<dbReference type="Gene3D" id="1.10.357.10">
    <property type="entry name" value="Tetracycline Repressor, domain 2"/>
    <property type="match status" value="1"/>
</dbReference>
<dbReference type="GeneID" id="64219976"/>
<accession>A0A1V0UR77</accession>
<dbReference type="Pfam" id="PF00440">
    <property type="entry name" value="TetR_N"/>
    <property type="match status" value="1"/>
</dbReference>
<dbReference type="SUPFAM" id="SSF48498">
    <property type="entry name" value="Tetracyclin repressor-like, C-terminal domain"/>
    <property type="match status" value="1"/>
</dbReference>
<dbReference type="Pfam" id="PF17934">
    <property type="entry name" value="TetR_C_26"/>
    <property type="match status" value="1"/>
</dbReference>
<evidence type="ECO:0000313" key="2">
    <source>
        <dbReference type="EMBL" id="ARF67472.1"/>
    </source>
</evidence>
<reference evidence="2 3" key="1">
    <citation type="submission" date="2017-03" db="EMBL/GenBank/DDBJ databases">
        <title>Paenibacillus larvae genome sequencing.</title>
        <authorList>
            <person name="Dingman D.W."/>
        </authorList>
    </citation>
    <scope>NUCLEOTIDE SEQUENCE [LARGE SCALE GENOMIC DNA]</scope>
    <source>
        <strain evidence="2 3">SAG 10367</strain>
    </source>
</reference>
<organism evidence="2 3">
    <name type="scientific">Paenibacillus larvae subsp. pulvifaciens</name>
    <dbReference type="NCBI Taxonomy" id="1477"/>
    <lineage>
        <taxon>Bacteria</taxon>
        <taxon>Bacillati</taxon>
        <taxon>Bacillota</taxon>
        <taxon>Bacilli</taxon>
        <taxon>Bacillales</taxon>
        <taxon>Paenibacillaceae</taxon>
        <taxon>Paenibacillus</taxon>
    </lineage>
</organism>
<dbReference type="RefSeq" id="WP_024094809.1">
    <property type="nucleotide sequence ID" value="NZ_CP019794.1"/>
</dbReference>
<dbReference type="PANTHER" id="PTHR43479:SF8">
    <property type="entry name" value="TRANSCRIPTIONAL REGULATOR, TETR FAMILY"/>
    <property type="match status" value="1"/>
</dbReference>
<dbReference type="InterPro" id="IPR009057">
    <property type="entry name" value="Homeodomain-like_sf"/>
</dbReference>
<sequence length="193" mass="22366">MNYKKEEKYQAILHASIEVILEKGFTKTSISEITKRAGVAHGTFYIYFQAKNDLIPAIAELILEKLFSDIKSHAAAGDTIWEKIQALIESTFTITQSFREVIILCYSGVAFNHSFERWEQIYAPYYQWLEGELRTAQERGEISVKITANLVKMIINSIEQAAENYYFTENHQKEHDVKGLKQEVFSFIQRAIR</sequence>
<dbReference type="InterPro" id="IPR001647">
    <property type="entry name" value="HTH_TetR"/>
</dbReference>
<dbReference type="PROSITE" id="PS01081">
    <property type="entry name" value="HTH_TETR_1"/>
    <property type="match status" value="1"/>
</dbReference>
<dbReference type="InterPro" id="IPR023772">
    <property type="entry name" value="DNA-bd_HTH_TetR-type_CS"/>
</dbReference>
<dbReference type="PANTHER" id="PTHR43479">
    <property type="entry name" value="ACREF/ENVCD OPERON REPRESSOR-RELATED"/>
    <property type="match status" value="1"/>
</dbReference>
<dbReference type="EMBL" id="CP020557">
    <property type="protein sequence ID" value="ARF67472.1"/>
    <property type="molecule type" value="Genomic_DNA"/>
</dbReference>
<dbReference type="InterPro" id="IPR050624">
    <property type="entry name" value="HTH-type_Tx_Regulator"/>
</dbReference>
<proteinExistence type="predicted"/>
<evidence type="ECO:0000256" key="1">
    <source>
        <dbReference type="ARBA" id="ARBA00023125"/>
    </source>
</evidence>